<dbReference type="AlphaFoldDB" id="A0A916NNL3"/>
<feature type="region of interest" description="Disordered" evidence="8">
    <location>
        <begin position="1"/>
        <end position="45"/>
    </location>
</feature>
<keyword evidence="5 9" id="KW-0812">Transmembrane</keyword>
<keyword evidence="3" id="KW-0813">Transport</keyword>
<gene>
    <name evidence="10" type="ORF">LEUCIP111803_01133</name>
</gene>
<dbReference type="Proteomes" id="UP000693892">
    <property type="component" value="Unassembled WGS sequence"/>
</dbReference>
<reference evidence="10" key="1">
    <citation type="submission" date="2021-06" db="EMBL/GenBank/DDBJ databases">
        <authorList>
            <person name="Criscuolo A."/>
        </authorList>
    </citation>
    <scope>NUCLEOTIDE SEQUENCE</scope>
    <source>
        <strain evidence="10">CIP111803</strain>
    </source>
</reference>
<organism evidence="10 11">
    <name type="scientific">Leucobacter soli</name>
    <dbReference type="NCBI Taxonomy" id="2812850"/>
    <lineage>
        <taxon>Bacteria</taxon>
        <taxon>Bacillati</taxon>
        <taxon>Actinomycetota</taxon>
        <taxon>Actinomycetes</taxon>
        <taxon>Micrococcales</taxon>
        <taxon>Microbacteriaceae</taxon>
        <taxon>Leucobacter</taxon>
    </lineage>
</organism>
<evidence type="ECO:0000256" key="1">
    <source>
        <dbReference type="ARBA" id="ARBA00004651"/>
    </source>
</evidence>
<accession>A0A916NNL3</accession>
<keyword evidence="4" id="KW-1003">Cell membrane</keyword>
<comment type="subcellular location">
    <subcellularLocation>
        <location evidence="1">Cell membrane</location>
        <topology evidence="1">Multi-pass membrane protein</topology>
    </subcellularLocation>
</comment>
<keyword evidence="6 9" id="KW-1133">Transmembrane helix</keyword>
<feature type="transmembrane region" description="Helical" evidence="9">
    <location>
        <begin position="132"/>
        <end position="149"/>
    </location>
</feature>
<feature type="transmembrane region" description="Helical" evidence="9">
    <location>
        <begin position="161"/>
        <end position="186"/>
    </location>
</feature>
<evidence type="ECO:0000256" key="5">
    <source>
        <dbReference type="ARBA" id="ARBA00022692"/>
    </source>
</evidence>
<evidence type="ECO:0008006" key="12">
    <source>
        <dbReference type="Google" id="ProtNLM"/>
    </source>
</evidence>
<keyword evidence="7 9" id="KW-0472">Membrane</keyword>
<feature type="compositionally biased region" description="Low complexity" evidence="8">
    <location>
        <begin position="8"/>
        <end position="29"/>
    </location>
</feature>
<feature type="transmembrane region" description="Helical" evidence="9">
    <location>
        <begin position="53"/>
        <end position="74"/>
    </location>
</feature>
<proteinExistence type="inferred from homology"/>
<protein>
    <recommendedName>
        <fullName evidence="12">Biotin transporter</fullName>
    </recommendedName>
</protein>
<evidence type="ECO:0000256" key="6">
    <source>
        <dbReference type="ARBA" id="ARBA00022989"/>
    </source>
</evidence>
<comment type="caution">
    <text evidence="10">The sequence shown here is derived from an EMBL/GenBank/DDBJ whole genome shotgun (WGS) entry which is preliminary data.</text>
</comment>
<evidence type="ECO:0000256" key="3">
    <source>
        <dbReference type="ARBA" id="ARBA00022448"/>
    </source>
</evidence>
<dbReference type="EMBL" id="CAJVAP010000010">
    <property type="protein sequence ID" value="CAG7608598.1"/>
    <property type="molecule type" value="Genomic_DNA"/>
</dbReference>
<evidence type="ECO:0000256" key="8">
    <source>
        <dbReference type="SAM" id="MobiDB-lite"/>
    </source>
</evidence>
<comment type="similarity">
    <text evidence="2">Belongs to the BioY family.</text>
</comment>
<dbReference type="RefSeq" id="WP_218114748.1">
    <property type="nucleotide sequence ID" value="NZ_CAJVAP010000010.1"/>
</dbReference>
<evidence type="ECO:0000313" key="11">
    <source>
        <dbReference type="Proteomes" id="UP000693892"/>
    </source>
</evidence>
<dbReference type="PANTHER" id="PTHR34295">
    <property type="entry name" value="BIOTIN TRANSPORTER BIOY"/>
    <property type="match status" value="1"/>
</dbReference>
<feature type="transmembrane region" description="Helical" evidence="9">
    <location>
        <begin position="80"/>
        <end position="97"/>
    </location>
</feature>
<name>A0A916NNL3_9MICO</name>
<evidence type="ECO:0000256" key="7">
    <source>
        <dbReference type="ARBA" id="ARBA00023136"/>
    </source>
</evidence>
<dbReference type="GO" id="GO:0005886">
    <property type="term" value="C:plasma membrane"/>
    <property type="evidence" value="ECO:0007669"/>
    <property type="project" value="UniProtKB-SubCell"/>
</dbReference>
<dbReference type="Pfam" id="PF02632">
    <property type="entry name" value="BioY"/>
    <property type="match status" value="1"/>
</dbReference>
<dbReference type="GO" id="GO:0015225">
    <property type="term" value="F:biotin transmembrane transporter activity"/>
    <property type="evidence" value="ECO:0007669"/>
    <property type="project" value="InterPro"/>
</dbReference>
<feature type="transmembrane region" description="Helical" evidence="9">
    <location>
        <begin position="104"/>
        <end position="126"/>
    </location>
</feature>
<evidence type="ECO:0000256" key="4">
    <source>
        <dbReference type="ARBA" id="ARBA00022475"/>
    </source>
</evidence>
<keyword evidence="11" id="KW-1185">Reference proteome</keyword>
<evidence type="ECO:0000256" key="9">
    <source>
        <dbReference type="SAM" id="Phobius"/>
    </source>
</evidence>
<sequence>MTHESEPATETTTGTAHATTSAPTSAPATDPGADHGAEPGSGSARRRRPVADLALIALFAALIAACSLISIPLGFVPVPITLQTFAVLLAGAALGATRGFLAVLLYLAIGFIGLPVFAGGSAGLAVLALPSAGFLLSFPFAAWLAGFAVSRLSRRSAAGQAALVFVALIPASLLIYAAGIPVMSWLAGITLGQALVFNLAFVPLDLVKMALVAIVATAVHRAFPDLLPPRASREAPRSARRDARASA</sequence>
<evidence type="ECO:0000313" key="10">
    <source>
        <dbReference type="EMBL" id="CAG7608598.1"/>
    </source>
</evidence>
<evidence type="ECO:0000256" key="2">
    <source>
        <dbReference type="ARBA" id="ARBA00010692"/>
    </source>
</evidence>
<dbReference type="PANTHER" id="PTHR34295:SF4">
    <property type="entry name" value="BIOTIN TRANSPORTER BIOY-RELATED"/>
    <property type="match status" value="1"/>
</dbReference>
<dbReference type="InterPro" id="IPR003784">
    <property type="entry name" value="BioY"/>
</dbReference>